<reference evidence="1 2" key="1">
    <citation type="submission" date="2017-06" db="EMBL/GenBank/DDBJ databases">
        <title>Genome sequencing of cyanobaciteial culture collection at National Institute for Environmental Studies (NIES).</title>
        <authorList>
            <person name="Hirose Y."/>
            <person name="Shimura Y."/>
            <person name="Fujisawa T."/>
            <person name="Nakamura Y."/>
            <person name="Kawachi M."/>
        </authorList>
    </citation>
    <scope>NUCLEOTIDE SEQUENCE [LARGE SCALE GENOMIC DNA]</scope>
    <source>
        <strain evidence="1 2">NIES-23</strain>
    </source>
</reference>
<evidence type="ECO:0000313" key="1">
    <source>
        <dbReference type="EMBL" id="BAY69244.1"/>
    </source>
</evidence>
<name>A0A1Z4KJZ1_ANAVA</name>
<proteinExistence type="predicted"/>
<protein>
    <submittedName>
        <fullName evidence="1">Uncharacterized protein</fullName>
    </submittedName>
</protein>
<dbReference type="AlphaFoldDB" id="A0A1Z4KJZ1"/>
<sequence length="105" mass="12292">MQLRINRVIDSNPQTTQYRIDALSEEPLEPLEYCQRWVELSSEERGYRKACIAALAEATGLSERTIGNWGQNFDRRPNYVTHILRMADMLNQIRKIVLPPDYPQK</sequence>
<gene>
    <name evidence="1" type="ORF">NIES23_20380</name>
</gene>
<evidence type="ECO:0000313" key="2">
    <source>
        <dbReference type="Proteomes" id="UP000217507"/>
    </source>
</evidence>
<accession>A0A1Z4KJZ1</accession>
<dbReference type="Proteomes" id="UP000217507">
    <property type="component" value="Chromosome"/>
</dbReference>
<organism evidence="1 2">
    <name type="scientific">Trichormus variabilis NIES-23</name>
    <dbReference type="NCBI Taxonomy" id="1973479"/>
    <lineage>
        <taxon>Bacteria</taxon>
        <taxon>Bacillati</taxon>
        <taxon>Cyanobacteriota</taxon>
        <taxon>Cyanophyceae</taxon>
        <taxon>Nostocales</taxon>
        <taxon>Nostocaceae</taxon>
        <taxon>Trichormus</taxon>
    </lineage>
</organism>
<dbReference type="EMBL" id="AP018216">
    <property type="protein sequence ID" value="BAY69244.1"/>
    <property type="molecule type" value="Genomic_DNA"/>
</dbReference>